<dbReference type="Proteomes" id="UP000821845">
    <property type="component" value="Chromosome 2"/>
</dbReference>
<accession>A0ACB7STT2</accession>
<organism evidence="1 2">
    <name type="scientific">Hyalomma asiaticum</name>
    <name type="common">Tick</name>
    <dbReference type="NCBI Taxonomy" id="266040"/>
    <lineage>
        <taxon>Eukaryota</taxon>
        <taxon>Metazoa</taxon>
        <taxon>Ecdysozoa</taxon>
        <taxon>Arthropoda</taxon>
        <taxon>Chelicerata</taxon>
        <taxon>Arachnida</taxon>
        <taxon>Acari</taxon>
        <taxon>Parasitiformes</taxon>
        <taxon>Ixodida</taxon>
        <taxon>Ixodoidea</taxon>
        <taxon>Ixodidae</taxon>
        <taxon>Hyalomminae</taxon>
        <taxon>Hyalomma</taxon>
    </lineage>
</organism>
<name>A0ACB7STT2_HYAAI</name>
<sequence>MADSVEVVDAESIRNMKVADLKKELKARGLSTAGNKSELTERLEAALGLPKADMSDVQLDETLDQGVDVNEDEALLEESLLLPTDGKANNGDVFAREEELLATPVAKEPPSSAALTLEANTVMAPSTVAAAASAASQKTVVTPTANEPASNESEAKKVRLKVTALPEDEVTAATTGAAKVPTKGLSVEERISLRSKKFNMPLSDTARLKVRMERFGAAAQKNQTAPKDTTKTTTSSVKLSRTSISANPPPVDLAKLKKRAERFGQSVSTVAKDLEEKERLLKRKQRFNSTPVPDVSGICSAIAVFSLLAATLDEVHSHVDTLQFNGQSEVTSVLH</sequence>
<protein>
    <submittedName>
        <fullName evidence="1">Uncharacterized protein</fullName>
    </submittedName>
</protein>
<proteinExistence type="predicted"/>
<dbReference type="EMBL" id="CM023482">
    <property type="protein sequence ID" value="KAH6938015.1"/>
    <property type="molecule type" value="Genomic_DNA"/>
</dbReference>
<evidence type="ECO:0000313" key="2">
    <source>
        <dbReference type="Proteomes" id="UP000821845"/>
    </source>
</evidence>
<gene>
    <name evidence="1" type="ORF">HPB50_006389</name>
</gene>
<reference evidence="1" key="1">
    <citation type="submission" date="2020-05" db="EMBL/GenBank/DDBJ databases">
        <title>Large-scale comparative analyses of tick genomes elucidate their genetic diversity and vector capacities.</title>
        <authorList>
            <person name="Jia N."/>
            <person name="Wang J."/>
            <person name="Shi W."/>
            <person name="Du L."/>
            <person name="Sun Y."/>
            <person name="Zhan W."/>
            <person name="Jiang J."/>
            <person name="Wang Q."/>
            <person name="Zhang B."/>
            <person name="Ji P."/>
            <person name="Sakyi L.B."/>
            <person name="Cui X."/>
            <person name="Yuan T."/>
            <person name="Jiang B."/>
            <person name="Yang W."/>
            <person name="Lam T.T.-Y."/>
            <person name="Chang Q."/>
            <person name="Ding S."/>
            <person name="Wang X."/>
            <person name="Zhu J."/>
            <person name="Ruan X."/>
            <person name="Zhao L."/>
            <person name="Wei J."/>
            <person name="Que T."/>
            <person name="Du C."/>
            <person name="Cheng J."/>
            <person name="Dai P."/>
            <person name="Han X."/>
            <person name="Huang E."/>
            <person name="Gao Y."/>
            <person name="Liu J."/>
            <person name="Shao H."/>
            <person name="Ye R."/>
            <person name="Li L."/>
            <person name="Wei W."/>
            <person name="Wang X."/>
            <person name="Wang C."/>
            <person name="Yang T."/>
            <person name="Huo Q."/>
            <person name="Li W."/>
            <person name="Guo W."/>
            <person name="Chen H."/>
            <person name="Zhou L."/>
            <person name="Ni X."/>
            <person name="Tian J."/>
            <person name="Zhou Y."/>
            <person name="Sheng Y."/>
            <person name="Liu T."/>
            <person name="Pan Y."/>
            <person name="Xia L."/>
            <person name="Li J."/>
            <person name="Zhao F."/>
            <person name="Cao W."/>
        </authorList>
    </citation>
    <scope>NUCLEOTIDE SEQUENCE</scope>
    <source>
        <strain evidence="1">Hyas-2018</strain>
    </source>
</reference>
<comment type="caution">
    <text evidence="1">The sequence shown here is derived from an EMBL/GenBank/DDBJ whole genome shotgun (WGS) entry which is preliminary data.</text>
</comment>
<keyword evidence="2" id="KW-1185">Reference proteome</keyword>
<evidence type="ECO:0000313" key="1">
    <source>
        <dbReference type="EMBL" id="KAH6938015.1"/>
    </source>
</evidence>